<reference evidence="1" key="1">
    <citation type="journal article" date="2014" name="Front. Microbiol.">
        <title>High frequency of phylogenetically diverse reductive dehalogenase-homologous genes in deep subseafloor sedimentary metagenomes.</title>
        <authorList>
            <person name="Kawai M."/>
            <person name="Futagami T."/>
            <person name="Toyoda A."/>
            <person name="Takaki Y."/>
            <person name="Nishi S."/>
            <person name="Hori S."/>
            <person name="Arai W."/>
            <person name="Tsubouchi T."/>
            <person name="Morono Y."/>
            <person name="Uchiyama I."/>
            <person name="Ito T."/>
            <person name="Fujiyama A."/>
            <person name="Inagaki F."/>
            <person name="Takami H."/>
        </authorList>
    </citation>
    <scope>NUCLEOTIDE SEQUENCE</scope>
    <source>
        <strain evidence="1">Expedition CK06-06</strain>
    </source>
</reference>
<sequence length="85" mass="9714">MIPRGEEGPGWSEYVMPALRPTRAMAERELGFIVERAVANFLREHSPEYRRKDITGILIEEEPMGGGFVNYKAKVSYTKVVEDQI</sequence>
<dbReference type="AlphaFoldDB" id="X1EWN2"/>
<proteinExistence type="predicted"/>
<organism evidence="1">
    <name type="scientific">marine sediment metagenome</name>
    <dbReference type="NCBI Taxonomy" id="412755"/>
    <lineage>
        <taxon>unclassified sequences</taxon>
        <taxon>metagenomes</taxon>
        <taxon>ecological metagenomes</taxon>
    </lineage>
</organism>
<dbReference type="EMBL" id="BARU01009498">
    <property type="protein sequence ID" value="GAH37816.1"/>
    <property type="molecule type" value="Genomic_DNA"/>
</dbReference>
<gene>
    <name evidence="1" type="ORF">S03H2_18316</name>
</gene>
<evidence type="ECO:0000313" key="1">
    <source>
        <dbReference type="EMBL" id="GAH37816.1"/>
    </source>
</evidence>
<comment type="caution">
    <text evidence="1">The sequence shown here is derived from an EMBL/GenBank/DDBJ whole genome shotgun (WGS) entry which is preliminary data.</text>
</comment>
<name>X1EWN2_9ZZZZ</name>
<accession>X1EWN2</accession>
<protein>
    <submittedName>
        <fullName evidence="1">Uncharacterized protein</fullName>
    </submittedName>
</protein>